<organism evidence="1 2">
    <name type="scientific">Pholiota conissans</name>
    <dbReference type="NCBI Taxonomy" id="109636"/>
    <lineage>
        <taxon>Eukaryota</taxon>
        <taxon>Fungi</taxon>
        <taxon>Dikarya</taxon>
        <taxon>Basidiomycota</taxon>
        <taxon>Agaricomycotina</taxon>
        <taxon>Agaricomycetes</taxon>
        <taxon>Agaricomycetidae</taxon>
        <taxon>Agaricales</taxon>
        <taxon>Agaricineae</taxon>
        <taxon>Strophariaceae</taxon>
        <taxon>Pholiota</taxon>
    </lineage>
</organism>
<comment type="caution">
    <text evidence="1">The sequence shown here is derived from an EMBL/GenBank/DDBJ whole genome shotgun (WGS) entry which is preliminary data.</text>
</comment>
<accession>A0A9P6CUT5</accession>
<keyword evidence="2" id="KW-1185">Reference proteome</keyword>
<sequence length="58" mass="6766">MAYAASISLGIHRHNRSNDGLIRKRMVRSIRIYYGGTRNLRNIERMRWDECISTSDPG</sequence>
<reference evidence="1" key="1">
    <citation type="submission" date="2020-11" db="EMBL/GenBank/DDBJ databases">
        <authorList>
            <consortium name="DOE Joint Genome Institute"/>
            <person name="Ahrendt S."/>
            <person name="Riley R."/>
            <person name="Andreopoulos W."/>
            <person name="Labutti K."/>
            <person name="Pangilinan J."/>
            <person name="Ruiz-Duenas F.J."/>
            <person name="Barrasa J.M."/>
            <person name="Sanchez-Garcia M."/>
            <person name="Camarero S."/>
            <person name="Miyauchi S."/>
            <person name="Serrano A."/>
            <person name="Linde D."/>
            <person name="Babiker R."/>
            <person name="Drula E."/>
            <person name="Ayuso-Fernandez I."/>
            <person name="Pacheco R."/>
            <person name="Padilla G."/>
            <person name="Ferreira P."/>
            <person name="Barriuso J."/>
            <person name="Kellner H."/>
            <person name="Castanera R."/>
            <person name="Alfaro M."/>
            <person name="Ramirez L."/>
            <person name="Pisabarro A.G."/>
            <person name="Kuo A."/>
            <person name="Tritt A."/>
            <person name="Lipzen A."/>
            <person name="He G."/>
            <person name="Yan M."/>
            <person name="Ng V."/>
            <person name="Cullen D."/>
            <person name="Martin F."/>
            <person name="Rosso M.-N."/>
            <person name="Henrissat B."/>
            <person name="Hibbett D."/>
            <person name="Martinez A.T."/>
            <person name="Grigoriev I.V."/>
        </authorList>
    </citation>
    <scope>NUCLEOTIDE SEQUENCE</scope>
    <source>
        <strain evidence="1">CIRM-BRFM 674</strain>
    </source>
</reference>
<gene>
    <name evidence="1" type="ORF">BDN70DRAFT_885779</name>
</gene>
<dbReference type="EMBL" id="MU155438">
    <property type="protein sequence ID" value="KAF9473499.1"/>
    <property type="molecule type" value="Genomic_DNA"/>
</dbReference>
<evidence type="ECO:0000313" key="1">
    <source>
        <dbReference type="EMBL" id="KAF9473499.1"/>
    </source>
</evidence>
<evidence type="ECO:0000313" key="2">
    <source>
        <dbReference type="Proteomes" id="UP000807469"/>
    </source>
</evidence>
<protein>
    <submittedName>
        <fullName evidence="1">Uncharacterized protein</fullName>
    </submittedName>
</protein>
<dbReference type="AlphaFoldDB" id="A0A9P6CUT5"/>
<dbReference type="Proteomes" id="UP000807469">
    <property type="component" value="Unassembled WGS sequence"/>
</dbReference>
<proteinExistence type="predicted"/>
<name>A0A9P6CUT5_9AGAR</name>